<dbReference type="KEGG" id="tdn:Suden_0043"/>
<dbReference type="PANTHER" id="PTHR32089">
    <property type="entry name" value="METHYL-ACCEPTING CHEMOTAXIS PROTEIN MCPB"/>
    <property type="match status" value="1"/>
</dbReference>
<dbReference type="InterPro" id="IPR004090">
    <property type="entry name" value="Chemotax_Me-accpt_rcpt"/>
</dbReference>
<evidence type="ECO:0000256" key="1">
    <source>
        <dbReference type="ARBA" id="ARBA00023224"/>
    </source>
</evidence>
<proteinExistence type="inferred from homology"/>
<dbReference type="PRINTS" id="PR00260">
    <property type="entry name" value="CHEMTRNSDUCR"/>
</dbReference>
<protein>
    <submittedName>
        <fullName evidence="5">Methyl-accepting chemotaxis sensory transducer</fullName>
    </submittedName>
</protein>
<evidence type="ECO:0000256" key="2">
    <source>
        <dbReference type="ARBA" id="ARBA00029447"/>
    </source>
</evidence>
<dbReference type="PROSITE" id="PS50111">
    <property type="entry name" value="CHEMOTAXIS_TRANSDUC_2"/>
    <property type="match status" value="1"/>
</dbReference>
<evidence type="ECO:0000259" key="4">
    <source>
        <dbReference type="PROSITE" id="PS50111"/>
    </source>
</evidence>
<organism evidence="5 6">
    <name type="scientific">Sulfurimonas denitrificans (strain ATCC 33889 / DSM 1251)</name>
    <name type="common">Thiomicrospira denitrificans (strain ATCC 33889 / DSM 1251)</name>
    <dbReference type="NCBI Taxonomy" id="326298"/>
    <lineage>
        <taxon>Bacteria</taxon>
        <taxon>Pseudomonadati</taxon>
        <taxon>Campylobacterota</taxon>
        <taxon>Epsilonproteobacteria</taxon>
        <taxon>Campylobacterales</taxon>
        <taxon>Sulfurimonadaceae</taxon>
        <taxon>Sulfurimonas</taxon>
    </lineage>
</organism>
<dbReference type="GO" id="GO:0004888">
    <property type="term" value="F:transmembrane signaling receptor activity"/>
    <property type="evidence" value="ECO:0007669"/>
    <property type="project" value="InterPro"/>
</dbReference>
<dbReference type="Gene3D" id="1.20.120.30">
    <property type="entry name" value="Aspartate receptor, ligand-binding domain"/>
    <property type="match status" value="1"/>
</dbReference>
<dbReference type="GO" id="GO:0007165">
    <property type="term" value="P:signal transduction"/>
    <property type="evidence" value="ECO:0007669"/>
    <property type="project" value="UniProtKB-KW"/>
</dbReference>
<sequence length="421" mass="46268">MHDEIIKALKDAAAGKLSARITRIPNDNSKESAFAWSINDALDQFEAFMRDVQTSIESAANGKTHRSTDPHGLHGIFRTTSQKLQLAISSISLGHETKIKSKLSNDFSVLGGGVSGGLEIIQHDIAIAQNGSDEISKVSEKTALLSERSLENVKDISQKLATLVDSISSSHDVIINLGQRTRDISNVVGLIKDIADQTNLLALNAAIEAARAGEHGRGFAVVADEVRKLAERTQKATQEIEINISTLQQESNEMISSSENISEIATESNNVISEFEKTFEELNSYANKSSEISTAINNQLFTSLVKVDHIIFKSNAYSTLLSSNTVNTFIGHKDCRMGKWYTGLGADKFGHTKTFKEIDSVHANVHDYAIKNYEFVKAKTVLKGENPNIIIKNFTEMEKSSDLLFKKLDEMVQEYTKSGAK</sequence>
<comment type="similarity">
    <text evidence="2">Belongs to the methyl-accepting chemotaxis (MCP) protein family.</text>
</comment>
<dbReference type="PANTHER" id="PTHR32089:SF112">
    <property type="entry name" value="LYSOZYME-LIKE PROTEIN-RELATED"/>
    <property type="match status" value="1"/>
</dbReference>
<dbReference type="Gene3D" id="1.10.287.950">
    <property type="entry name" value="Methyl-accepting chemotaxis protein"/>
    <property type="match status" value="1"/>
</dbReference>
<dbReference type="AlphaFoldDB" id="Q30UK7"/>
<dbReference type="InterPro" id="IPR025991">
    <property type="entry name" value="Chemoreceptor_zinc-bind_dom"/>
</dbReference>
<dbReference type="GO" id="GO:0006935">
    <property type="term" value="P:chemotaxis"/>
    <property type="evidence" value="ECO:0007669"/>
    <property type="project" value="InterPro"/>
</dbReference>
<feature type="domain" description="Methyl-accepting transducer" evidence="4">
    <location>
        <begin position="114"/>
        <end position="322"/>
    </location>
</feature>
<keyword evidence="6" id="KW-1185">Reference proteome</keyword>
<dbReference type="EMBL" id="CP000153">
    <property type="protein sequence ID" value="ABB43324.1"/>
    <property type="molecule type" value="Genomic_DNA"/>
</dbReference>
<dbReference type="Pfam" id="PF13682">
    <property type="entry name" value="CZB"/>
    <property type="match status" value="1"/>
</dbReference>
<dbReference type="Pfam" id="PF00015">
    <property type="entry name" value="MCPsignal"/>
    <property type="match status" value="1"/>
</dbReference>
<accession>Q30UK7</accession>
<dbReference type="SUPFAM" id="SSF58104">
    <property type="entry name" value="Methyl-accepting chemotaxis protein (MCP) signaling domain"/>
    <property type="match status" value="1"/>
</dbReference>
<dbReference type="eggNOG" id="COG0840">
    <property type="taxonomic scope" value="Bacteria"/>
</dbReference>
<reference evidence="5 6" key="1">
    <citation type="journal article" date="2008" name="Appl. Environ. Microbiol.">
        <title>Genome of the epsilonproteobacterial chemolithoautotroph Sulfurimonas denitrificans.</title>
        <authorList>
            <person name="Sievert S.M."/>
            <person name="Scott K.M."/>
            <person name="Klotz M.G."/>
            <person name="Chain P.S.G."/>
            <person name="Hauser L.J."/>
            <person name="Hemp J."/>
            <person name="Huegler M."/>
            <person name="Land M."/>
            <person name="Lapidus A."/>
            <person name="Larimer F.W."/>
            <person name="Lucas S."/>
            <person name="Malfatti S.A."/>
            <person name="Meyer F."/>
            <person name="Paulsen I.T."/>
            <person name="Ren Q."/>
            <person name="Simon J."/>
            <person name="Bailey K."/>
            <person name="Diaz E."/>
            <person name="Fitzpatrick K.A."/>
            <person name="Glover B."/>
            <person name="Gwatney N."/>
            <person name="Korajkic A."/>
            <person name="Long A."/>
            <person name="Mobberley J.M."/>
            <person name="Pantry S.N."/>
            <person name="Pazder G."/>
            <person name="Peterson S."/>
            <person name="Quintanilla J.D."/>
            <person name="Sprinkle R."/>
            <person name="Stephens J."/>
            <person name="Thomas P."/>
            <person name="Vaughn R."/>
            <person name="Weber M.J."/>
            <person name="Wooten L.L."/>
        </authorList>
    </citation>
    <scope>NUCLEOTIDE SEQUENCE [LARGE SCALE GENOMIC DNA]</scope>
    <source>
        <strain evidence="6">ATCC 33889 / DSM 1251</strain>
    </source>
</reference>
<dbReference type="InterPro" id="IPR004089">
    <property type="entry name" value="MCPsignal_dom"/>
</dbReference>
<name>Q30UK7_SULDN</name>
<gene>
    <name evidence="5" type="ordered locus">Suden_0043</name>
</gene>
<dbReference type="GO" id="GO:0016020">
    <property type="term" value="C:membrane"/>
    <property type="evidence" value="ECO:0007669"/>
    <property type="project" value="InterPro"/>
</dbReference>
<evidence type="ECO:0000313" key="6">
    <source>
        <dbReference type="Proteomes" id="UP000002714"/>
    </source>
</evidence>
<dbReference type="SMART" id="SM00283">
    <property type="entry name" value="MA"/>
    <property type="match status" value="1"/>
</dbReference>
<dbReference type="HOGENOM" id="CLU_000445_21_3_7"/>
<dbReference type="Proteomes" id="UP000002714">
    <property type="component" value="Chromosome"/>
</dbReference>
<evidence type="ECO:0000256" key="3">
    <source>
        <dbReference type="PROSITE-ProRule" id="PRU00284"/>
    </source>
</evidence>
<dbReference type="STRING" id="326298.Suden_0043"/>
<evidence type="ECO:0000313" key="5">
    <source>
        <dbReference type="EMBL" id="ABB43324.1"/>
    </source>
</evidence>
<dbReference type="Gene3D" id="1.20.120.1530">
    <property type="match status" value="1"/>
</dbReference>
<keyword evidence="1 3" id="KW-0807">Transducer</keyword>